<feature type="transmembrane region" description="Helical" evidence="1">
    <location>
        <begin position="6"/>
        <end position="30"/>
    </location>
</feature>
<dbReference type="EMBL" id="JACYXZ010000003">
    <property type="protein sequence ID" value="MBD8870309.1"/>
    <property type="molecule type" value="Genomic_DNA"/>
</dbReference>
<keyword evidence="1" id="KW-0472">Membrane</keyword>
<keyword evidence="1" id="KW-1133">Transmembrane helix</keyword>
<comment type="caution">
    <text evidence="2">The sequence shown here is derived from an EMBL/GenBank/DDBJ whole genome shotgun (WGS) entry which is preliminary data.</text>
</comment>
<evidence type="ECO:0000313" key="2">
    <source>
        <dbReference type="EMBL" id="MBD8870309.1"/>
    </source>
</evidence>
<sequence>METTPGIAVSLLQAGALVGMLVLVQVYAVRHLPAESIPQALRSRVELSNRLRPWLLLAVVLMAAAGVLLHLG</sequence>
<protein>
    <submittedName>
        <fullName evidence="2">Uncharacterized protein</fullName>
    </submittedName>
</protein>
<feature type="transmembrane region" description="Helical" evidence="1">
    <location>
        <begin position="51"/>
        <end position="71"/>
    </location>
</feature>
<dbReference type="AlphaFoldDB" id="A0A927K4G6"/>
<gene>
    <name evidence="2" type="ORF">IE331_11800</name>
</gene>
<keyword evidence="3" id="KW-1185">Reference proteome</keyword>
<name>A0A927K4G6_9ACTN</name>
<proteinExistence type="predicted"/>
<accession>A0A927K4G6</accession>
<keyword evidence="1" id="KW-0812">Transmembrane</keyword>
<evidence type="ECO:0000313" key="3">
    <source>
        <dbReference type="Proteomes" id="UP000616839"/>
    </source>
</evidence>
<evidence type="ECO:0000256" key="1">
    <source>
        <dbReference type="SAM" id="Phobius"/>
    </source>
</evidence>
<dbReference type="Proteomes" id="UP000616839">
    <property type="component" value="Unassembled WGS sequence"/>
</dbReference>
<organism evidence="2 3">
    <name type="scientific">Nocardioides donggukensis</name>
    <dbReference type="NCBI Taxonomy" id="2774019"/>
    <lineage>
        <taxon>Bacteria</taxon>
        <taxon>Bacillati</taxon>
        <taxon>Actinomycetota</taxon>
        <taxon>Actinomycetes</taxon>
        <taxon>Propionibacteriales</taxon>
        <taxon>Nocardioidaceae</taxon>
        <taxon>Nocardioides</taxon>
    </lineage>
</organism>
<dbReference type="RefSeq" id="WP_192143624.1">
    <property type="nucleotide sequence ID" value="NZ_JACYXZ010000003.1"/>
</dbReference>
<reference evidence="2" key="1">
    <citation type="submission" date="2020-09" db="EMBL/GenBank/DDBJ databases">
        <title>Nocardioides sp. strain MJB4 16S ribosomal RNA gene Genome sequencing and assembly.</title>
        <authorList>
            <person name="Kim I."/>
        </authorList>
    </citation>
    <scope>NUCLEOTIDE SEQUENCE</scope>
    <source>
        <strain evidence="2">MJB4</strain>
    </source>
</reference>